<protein>
    <submittedName>
        <fullName evidence="3">Uncharacterized protein</fullName>
    </submittedName>
</protein>
<keyword evidence="2" id="KW-1133">Transmembrane helix</keyword>
<accession>A0A9P8QT34</accession>
<organism evidence="3 4">
    <name type="scientific">Trichoderma cornu-damae</name>
    <dbReference type="NCBI Taxonomy" id="654480"/>
    <lineage>
        <taxon>Eukaryota</taxon>
        <taxon>Fungi</taxon>
        <taxon>Dikarya</taxon>
        <taxon>Ascomycota</taxon>
        <taxon>Pezizomycotina</taxon>
        <taxon>Sordariomycetes</taxon>
        <taxon>Hypocreomycetidae</taxon>
        <taxon>Hypocreales</taxon>
        <taxon>Hypocreaceae</taxon>
        <taxon>Trichoderma</taxon>
    </lineage>
</organism>
<keyword evidence="4" id="KW-1185">Reference proteome</keyword>
<reference evidence="3" key="1">
    <citation type="submission" date="2021-08" db="EMBL/GenBank/DDBJ databases">
        <title>Chromosome-Level Trichoderma cornu-damae using Hi-C Data.</title>
        <authorList>
            <person name="Kim C.S."/>
        </authorList>
    </citation>
    <scope>NUCLEOTIDE SEQUENCE</scope>
    <source>
        <strain evidence="3">KA19-0412C</strain>
    </source>
</reference>
<evidence type="ECO:0000256" key="2">
    <source>
        <dbReference type="SAM" id="Phobius"/>
    </source>
</evidence>
<feature type="compositionally biased region" description="Polar residues" evidence="1">
    <location>
        <begin position="98"/>
        <end position="108"/>
    </location>
</feature>
<keyword evidence="2" id="KW-0812">Transmembrane</keyword>
<evidence type="ECO:0000313" key="4">
    <source>
        <dbReference type="Proteomes" id="UP000827724"/>
    </source>
</evidence>
<dbReference type="EMBL" id="JAIWOZ010000001">
    <property type="protein sequence ID" value="KAH6610921.1"/>
    <property type="molecule type" value="Genomic_DNA"/>
</dbReference>
<sequence length="122" mass="13882">MEHFSIRTMLVSMAGFCTGVVMIVNRISEHRRIRSMVSYDPPLQASSSIWGTCHLWRRVIFPSANWRICFTADPENIKAVRATQFHSFGEAKKEFHNESPQQPGSLQGRSLRGGPRERPALP</sequence>
<keyword evidence="2" id="KW-0472">Membrane</keyword>
<dbReference type="AlphaFoldDB" id="A0A9P8QT34"/>
<evidence type="ECO:0000313" key="3">
    <source>
        <dbReference type="EMBL" id="KAH6610921.1"/>
    </source>
</evidence>
<gene>
    <name evidence="3" type="ORF">Trco_000941</name>
</gene>
<dbReference type="Proteomes" id="UP000827724">
    <property type="component" value="Unassembled WGS sequence"/>
</dbReference>
<name>A0A9P8QT34_9HYPO</name>
<feature type="transmembrane region" description="Helical" evidence="2">
    <location>
        <begin position="6"/>
        <end position="24"/>
    </location>
</feature>
<evidence type="ECO:0000256" key="1">
    <source>
        <dbReference type="SAM" id="MobiDB-lite"/>
    </source>
</evidence>
<comment type="caution">
    <text evidence="3">The sequence shown here is derived from an EMBL/GenBank/DDBJ whole genome shotgun (WGS) entry which is preliminary data.</text>
</comment>
<feature type="region of interest" description="Disordered" evidence="1">
    <location>
        <begin position="91"/>
        <end position="122"/>
    </location>
</feature>
<proteinExistence type="predicted"/>